<comment type="caution">
    <text evidence="1">The sequence shown here is derived from an EMBL/GenBank/DDBJ whole genome shotgun (WGS) entry which is preliminary data.</text>
</comment>
<evidence type="ECO:0000313" key="2">
    <source>
        <dbReference type="Proteomes" id="UP000784294"/>
    </source>
</evidence>
<reference evidence="1" key="1">
    <citation type="submission" date="2018-11" db="EMBL/GenBank/DDBJ databases">
        <authorList>
            <consortium name="Pathogen Informatics"/>
        </authorList>
    </citation>
    <scope>NUCLEOTIDE SEQUENCE</scope>
</reference>
<dbReference type="Proteomes" id="UP000784294">
    <property type="component" value="Unassembled WGS sequence"/>
</dbReference>
<dbReference type="AlphaFoldDB" id="A0A448XK92"/>
<evidence type="ECO:0000313" key="1">
    <source>
        <dbReference type="EMBL" id="VEL38701.1"/>
    </source>
</evidence>
<proteinExistence type="predicted"/>
<organism evidence="1 2">
    <name type="scientific">Protopolystoma xenopodis</name>
    <dbReference type="NCBI Taxonomy" id="117903"/>
    <lineage>
        <taxon>Eukaryota</taxon>
        <taxon>Metazoa</taxon>
        <taxon>Spiralia</taxon>
        <taxon>Lophotrochozoa</taxon>
        <taxon>Platyhelminthes</taxon>
        <taxon>Monogenea</taxon>
        <taxon>Polyopisthocotylea</taxon>
        <taxon>Polystomatidea</taxon>
        <taxon>Polystomatidae</taxon>
        <taxon>Protopolystoma</taxon>
    </lineage>
</organism>
<keyword evidence="2" id="KW-1185">Reference proteome</keyword>
<dbReference type="EMBL" id="CAAALY010258688">
    <property type="protein sequence ID" value="VEL38701.1"/>
    <property type="molecule type" value="Genomic_DNA"/>
</dbReference>
<accession>A0A448XK92</accession>
<sequence length="81" mass="9288">MSYNNLLPEVDSDALKAGRVFGYPGRSDLSQLRWRPPRTGLKTCRNVDQLFRPVRLQPIQPQRVIRSVRTSLMLFILSGTC</sequence>
<name>A0A448XK92_9PLAT</name>
<protein>
    <submittedName>
        <fullName evidence="1">Uncharacterized protein</fullName>
    </submittedName>
</protein>
<gene>
    <name evidence="1" type="ORF">PXEA_LOCUS32141</name>
</gene>